<dbReference type="GO" id="GO:0016810">
    <property type="term" value="F:hydrolase activity, acting on carbon-nitrogen (but not peptide) bonds"/>
    <property type="evidence" value="ECO:0007669"/>
    <property type="project" value="InterPro"/>
</dbReference>
<feature type="transmembrane region" description="Helical" evidence="2">
    <location>
        <begin position="20"/>
        <end position="38"/>
    </location>
</feature>
<dbReference type="PANTHER" id="PTHR10587:SF134">
    <property type="entry name" value="SECRETED PROTEIN"/>
    <property type="match status" value="1"/>
</dbReference>
<dbReference type="EMBL" id="CAEZZX010000012">
    <property type="protein sequence ID" value="CAB4770306.1"/>
    <property type="molecule type" value="Genomic_DNA"/>
</dbReference>
<organism evidence="4">
    <name type="scientific">freshwater metagenome</name>
    <dbReference type="NCBI Taxonomy" id="449393"/>
    <lineage>
        <taxon>unclassified sequences</taxon>
        <taxon>metagenomes</taxon>
        <taxon>ecological metagenomes</taxon>
    </lineage>
</organism>
<dbReference type="InterPro" id="IPR011330">
    <property type="entry name" value="Glyco_hydro/deAcase_b/a-brl"/>
</dbReference>
<feature type="compositionally biased region" description="Polar residues" evidence="1">
    <location>
        <begin position="76"/>
        <end position="87"/>
    </location>
</feature>
<reference evidence="4" key="1">
    <citation type="submission" date="2020-05" db="EMBL/GenBank/DDBJ databases">
        <authorList>
            <person name="Chiriac C."/>
            <person name="Salcher M."/>
            <person name="Ghai R."/>
            <person name="Kavagutti S V."/>
        </authorList>
    </citation>
    <scope>NUCLEOTIDE SEQUENCE</scope>
</reference>
<dbReference type="PROSITE" id="PS51677">
    <property type="entry name" value="NODB"/>
    <property type="match status" value="1"/>
</dbReference>
<accession>A0A6J6VF96</accession>
<sequence>MSESRPRTRAQRRRSRQIRLSITTSVFLAVVVVLGMSLSNGKASSASDSAGVVRDREVATAAPEQDKAGGKDKPRATSTPKVTSTPDSDMAMDPQVGIAPEPTSATSVNAEGGLVPVISRVPTRDRVVFLTIDDGYEKDPAFKNFVVANKIPLTMFLVSNAAAAKPSFFSSIATVKGSSIQNHSVNHPNLKTLSAAGQRKQICGNATMEKKLFGKTPTLLRPPYSEYNQTTRSVAYECGIHAMVLWSVSMPSSKLYYGSGSKLMPGDIILLHFRPTNGVKNMKKLLGIINAANLQIGSLTDYVK</sequence>
<evidence type="ECO:0000256" key="2">
    <source>
        <dbReference type="SAM" id="Phobius"/>
    </source>
</evidence>
<name>A0A6J6VF96_9ZZZZ</name>
<dbReference type="GO" id="GO:0005975">
    <property type="term" value="P:carbohydrate metabolic process"/>
    <property type="evidence" value="ECO:0007669"/>
    <property type="project" value="InterPro"/>
</dbReference>
<evidence type="ECO:0000313" key="4">
    <source>
        <dbReference type="EMBL" id="CAB4770306.1"/>
    </source>
</evidence>
<gene>
    <name evidence="4" type="ORF">UFOPK2938_00121</name>
</gene>
<feature type="compositionally biased region" description="Basic and acidic residues" evidence="1">
    <location>
        <begin position="53"/>
        <end position="75"/>
    </location>
</feature>
<dbReference type="PANTHER" id="PTHR10587">
    <property type="entry name" value="GLYCOSYL TRANSFERASE-RELATED"/>
    <property type="match status" value="1"/>
</dbReference>
<dbReference type="SUPFAM" id="SSF88713">
    <property type="entry name" value="Glycoside hydrolase/deacetylase"/>
    <property type="match status" value="1"/>
</dbReference>
<dbReference type="Pfam" id="PF01522">
    <property type="entry name" value="Polysacc_deac_1"/>
    <property type="match status" value="1"/>
</dbReference>
<keyword evidence="2" id="KW-0812">Transmembrane</keyword>
<proteinExistence type="predicted"/>
<protein>
    <submittedName>
        <fullName evidence="4">Unannotated protein</fullName>
    </submittedName>
</protein>
<feature type="domain" description="NodB homology" evidence="3">
    <location>
        <begin position="126"/>
        <end position="297"/>
    </location>
</feature>
<dbReference type="AlphaFoldDB" id="A0A6J6VF96"/>
<keyword evidence="2" id="KW-0472">Membrane</keyword>
<dbReference type="InterPro" id="IPR002509">
    <property type="entry name" value="NODB_dom"/>
</dbReference>
<dbReference type="InterPro" id="IPR050248">
    <property type="entry name" value="Polysacc_deacetylase_ArnD"/>
</dbReference>
<evidence type="ECO:0000256" key="1">
    <source>
        <dbReference type="SAM" id="MobiDB-lite"/>
    </source>
</evidence>
<evidence type="ECO:0000259" key="3">
    <source>
        <dbReference type="PROSITE" id="PS51677"/>
    </source>
</evidence>
<dbReference type="CDD" id="cd10917">
    <property type="entry name" value="CE4_NodB_like_6s_7s"/>
    <property type="match status" value="1"/>
</dbReference>
<keyword evidence="2" id="KW-1133">Transmembrane helix</keyword>
<feature type="region of interest" description="Disordered" evidence="1">
    <location>
        <begin position="41"/>
        <end position="107"/>
    </location>
</feature>
<dbReference type="Gene3D" id="3.20.20.370">
    <property type="entry name" value="Glycoside hydrolase/deacetylase"/>
    <property type="match status" value="1"/>
</dbReference>